<comment type="caution">
    <text evidence="6">The sequence shown here is derived from an EMBL/GenBank/DDBJ whole genome shotgun (WGS) entry which is preliminary data.</text>
</comment>
<evidence type="ECO:0000259" key="5">
    <source>
        <dbReference type="Pfam" id="PF17935"/>
    </source>
</evidence>
<accession>A0ABP8Q793</accession>
<dbReference type="Proteomes" id="UP001500503">
    <property type="component" value="Unassembled WGS sequence"/>
</dbReference>
<feature type="compositionally biased region" description="Polar residues" evidence="4">
    <location>
        <begin position="1"/>
        <end position="10"/>
    </location>
</feature>
<evidence type="ECO:0000256" key="4">
    <source>
        <dbReference type="SAM" id="MobiDB-lite"/>
    </source>
</evidence>
<dbReference type="InterPro" id="IPR050109">
    <property type="entry name" value="HTH-type_TetR-like_transc_reg"/>
</dbReference>
<organism evidence="6 7">
    <name type="scientific">Actinoallomurus oryzae</name>
    <dbReference type="NCBI Taxonomy" id="502180"/>
    <lineage>
        <taxon>Bacteria</taxon>
        <taxon>Bacillati</taxon>
        <taxon>Actinomycetota</taxon>
        <taxon>Actinomycetes</taxon>
        <taxon>Streptosporangiales</taxon>
        <taxon>Thermomonosporaceae</taxon>
        <taxon>Actinoallomurus</taxon>
    </lineage>
</organism>
<name>A0ABP8Q793_9ACTN</name>
<evidence type="ECO:0000256" key="1">
    <source>
        <dbReference type="ARBA" id="ARBA00023015"/>
    </source>
</evidence>
<dbReference type="InterPro" id="IPR036271">
    <property type="entry name" value="Tet_transcr_reg_TetR-rel_C_sf"/>
</dbReference>
<gene>
    <name evidence="6" type="ORF">GCM10023191_042420</name>
</gene>
<dbReference type="PANTHER" id="PTHR30055:SF234">
    <property type="entry name" value="HTH-TYPE TRANSCRIPTIONAL REGULATOR BETI"/>
    <property type="match status" value="1"/>
</dbReference>
<keyword evidence="1" id="KW-0805">Transcription regulation</keyword>
<keyword evidence="3" id="KW-0804">Transcription</keyword>
<dbReference type="SUPFAM" id="SSF48498">
    <property type="entry name" value="Tetracyclin repressor-like, C-terminal domain"/>
    <property type="match status" value="1"/>
</dbReference>
<reference evidence="7" key="1">
    <citation type="journal article" date="2019" name="Int. J. Syst. Evol. Microbiol.">
        <title>The Global Catalogue of Microorganisms (GCM) 10K type strain sequencing project: providing services to taxonomists for standard genome sequencing and annotation.</title>
        <authorList>
            <consortium name="The Broad Institute Genomics Platform"/>
            <consortium name="The Broad Institute Genome Sequencing Center for Infectious Disease"/>
            <person name="Wu L."/>
            <person name="Ma J."/>
        </authorList>
    </citation>
    <scope>NUCLEOTIDE SEQUENCE [LARGE SCALE GENOMIC DNA]</scope>
    <source>
        <strain evidence="7">JCM 17933</strain>
    </source>
</reference>
<dbReference type="EMBL" id="BAABHF010000023">
    <property type="protein sequence ID" value="GAA4498004.1"/>
    <property type="molecule type" value="Genomic_DNA"/>
</dbReference>
<dbReference type="Pfam" id="PF17935">
    <property type="entry name" value="TetR_C_27"/>
    <property type="match status" value="1"/>
</dbReference>
<evidence type="ECO:0000256" key="3">
    <source>
        <dbReference type="ARBA" id="ARBA00023163"/>
    </source>
</evidence>
<sequence length="240" mass="25666">MPCLRTQQPDQMADQRRLPGSVPAEHPEHLRGRRREAHLAQGGPGAGGVPPAQNADLVRGRGGLAGMRSGRARPPLTIAEVATRAELARSVVYNYFADVRSLLVAHAEHETRRFLAELQGALGSAGTATERVTIYVRRQLADFAANPQPAGPELAPLLGPDGYREMHAHVQPLAQLLVDMIGDGIATGEFAPSDPATTATLVHGCLGAERHLLGRHPDRLATTTDRVTTFILRSLGARTS</sequence>
<dbReference type="PANTHER" id="PTHR30055">
    <property type="entry name" value="HTH-TYPE TRANSCRIPTIONAL REGULATOR RUTR"/>
    <property type="match status" value="1"/>
</dbReference>
<dbReference type="Gene3D" id="1.10.357.10">
    <property type="entry name" value="Tetracycline Repressor, domain 2"/>
    <property type="match status" value="1"/>
</dbReference>
<feature type="region of interest" description="Disordered" evidence="4">
    <location>
        <begin position="1"/>
        <end position="33"/>
    </location>
</feature>
<dbReference type="SUPFAM" id="SSF46689">
    <property type="entry name" value="Homeodomain-like"/>
    <property type="match status" value="1"/>
</dbReference>
<keyword evidence="2" id="KW-0238">DNA-binding</keyword>
<dbReference type="InterPro" id="IPR041478">
    <property type="entry name" value="TetR_C_27"/>
</dbReference>
<protein>
    <recommendedName>
        <fullName evidence="5">Tetracyclin repressor-like C-terminal domain-containing protein</fullName>
    </recommendedName>
</protein>
<feature type="domain" description="Tetracyclin repressor-like C-terminal" evidence="5">
    <location>
        <begin position="166"/>
        <end position="206"/>
    </location>
</feature>
<evidence type="ECO:0000313" key="6">
    <source>
        <dbReference type="EMBL" id="GAA4498004.1"/>
    </source>
</evidence>
<evidence type="ECO:0000256" key="2">
    <source>
        <dbReference type="ARBA" id="ARBA00023125"/>
    </source>
</evidence>
<dbReference type="InterPro" id="IPR009057">
    <property type="entry name" value="Homeodomain-like_sf"/>
</dbReference>
<proteinExistence type="predicted"/>
<evidence type="ECO:0000313" key="7">
    <source>
        <dbReference type="Proteomes" id="UP001500503"/>
    </source>
</evidence>
<keyword evidence="7" id="KW-1185">Reference proteome</keyword>